<evidence type="ECO:0000313" key="2">
    <source>
        <dbReference type="Proteomes" id="UP000805649"/>
    </source>
</evidence>
<protein>
    <submittedName>
        <fullName evidence="1">Zn(II)2Cys6 transcription factor</fullName>
    </submittedName>
</protein>
<sequence length="709" mass="78739">MPETLETPLINGGREPKRRKLRKGTLSCWECKRRKIKCVFESSNSPFCVGCKDRGTRCVSQEFPEDYTNRKPQPGTRIDQVEDPFVQLPRNTNKDNSNPQARHLIVESRVNGQKTLGVHGYENEERPRLLLPKPPLDSSSAQNFRGPRSIELFSSLLAAWPSQQDLDIILSASVGISGLSHGVVFESYSQYMEHLPSPQKLLQLPPPGSHPVLIARKLLILSAFLQNLPPVASQKLVGLSTSSEGIQSRAIEASIRLVTSNDELLGSVEGIECLVMESLYHNNGGNLRRAYLTIRRALTIAQMIGLDRGTNCPLLKFLDQETKRRISPEHMWFRILQTDGYLSLMLGLPQGSTDDRFAAPETLDGCQPLERLERILTLAGGRIVRRNRLGLYERKETQEIESLLLQGTNSMPPQWWLAPDIPKAGDDEAVLRETTRLMNQFAHYHLLQRLHLPYVLHPAAGQSYTYSRITAMTASREVLSRFISFRTSQPGAAFFCRGIDFLAFTASTTLCIGHIYAQLPQRGPRSDGSCDDTAALSLALQRPADRGMMERVLERLEELEKTNPTDFIANNISNILRPLLAIEADVANGGSYKTESFDMVGGEELECCGEVSDGGSVLQIYIPHFGTIKIERHGISKAESHAPAESGETMPTTANERGALSPGGYNSAFDFIGEDVASTQWLTSDDDWALQGVDLAFFDNLFSGIGETQ</sequence>
<dbReference type="Proteomes" id="UP000805649">
    <property type="component" value="Unassembled WGS sequence"/>
</dbReference>
<comment type="caution">
    <text evidence="1">The sequence shown here is derived from an EMBL/GenBank/DDBJ whole genome shotgun (WGS) entry which is preliminary data.</text>
</comment>
<keyword evidence="2" id="KW-1185">Reference proteome</keyword>
<dbReference type="EMBL" id="VUJX02000009">
    <property type="protein sequence ID" value="KAL0931968.1"/>
    <property type="molecule type" value="Genomic_DNA"/>
</dbReference>
<organism evidence="1 2">
    <name type="scientific">Colletotrichum truncatum</name>
    <name type="common">Anthracnose fungus</name>
    <name type="synonym">Colletotrichum capsici</name>
    <dbReference type="NCBI Taxonomy" id="5467"/>
    <lineage>
        <taxon>Eukaryota</taxon>
        <taxon>Fungi</taxon>
        <taxon>Dikarya</taxon>
        <taxon>Ascomycota</taxon>
        <taxon>Pezizomycotina</taxon>
        <taxon>Sordariomycetes</taxon>
        <taxon>Hypocreomycetidae</taxon>
        <taxon>Glomerellales</taxon>
        <taxon>Glomerellaceae</taxon>
        <taxon>Colletotrichum</taxon>
        <taxon>Colletotrichum truncatum species complex</taxon>
    </lineage>
</organism>
<evidence type="ECO:0000313" key="1">
    <source>
        <dbReference type="EMBL" id="KAL0931968.1"/>
    </source>
</evidence>
<proteinExistence type="predicted"/>
<reference evidence="1 2" key="1">
    <citation type="journal article" date="2020" name="Phytopathology">
        <title>Genome Sequence Resources of Colletotrichum truncatum, C. plurivorum, C. musicola, and C. sojae: Four Species Pathogenic to Soybean (Glycine max).</title>
        <authorList>
            <person name="Rogerio F."/>
            <person name="Boufleur T.R."/>
            <person name="Ciampi-Guillardi M."/>
            <person name="Sukno S.A."/>
            <person name="Thon M.R."/>
            <person name="Massola Junior N.S."/>
            <person name="Baroncelli R."/>
        </authorList>
    </citation>
    <scope>NUCLEOTIDE SEQUENCE [LARGE SCALE GENOMIC DNA]</scope>
    <source>
        <strain evidence="1 2">CMES1059</strain>
    </source>
</reference>
<name>A0ACC3YJ78_COLTU</name>
<accession>A0ACC3YJ78</accession>
<gene>
    <name evidence="1" type="ORF">CTRU02_212921</name>
</gene>